<keyword evidence="2" id="KW-1185">Reference proteome</keyword>
<dbReference type="Proteomes" id="UP000001444">
    <property type="component" value="Chromosome"/>
</dbReference>
<protein>
    <submittedName>
        <fullName evidence="1">Uncharacterized protein</fullName>
    </submittedName>
</protein>
<dbReference type="GeneID" id="31221489"/>
<organism evidence="1 2">
    <name type="scientific">Streptomyces scabiei (strain 87.22)</name>
    <dbReference type="NCBI Taxonomy" id="680198"/>
    <lineage>
        <taxon>Bacteria</taxon>
        <taxon>Bacillati</taxon>
        <taxon>Actinomycetota</taxon>
        <taxon>Actinomycetes</taxon>
        <taxon>Kitasatosporales</taxon>
        <taxon>Streptomycetaceae</taxon>
        <taxon>Streptomyces</taxon>
    </lineage>
</organism>
<accession>C9ZHE2</accession>
<gene>
    <name evidence="1" type="ordered locus">SCAB_66651</name>
</gene>
<dbReference type="AlphaFoldDB" id="C9ZHE2"/>
<dbReference type="STRING" id="680198.SCAB_66651"/>
<name>C9ZHE2_STRSW</name>
<proteinExistence type="predicted"/>
<evidence type="ECO:0000313" key="1">
    <source>
        <dbReference type="EMBL" id="CBG73664.1"/>
    </source>
</evidence>
<dbReference type="HOGENOM" id="CLU_2884201_0_0_11"/>
<dbReference type="EMBL" id="FN554889">
    <property type="protein sequence ID" value="CBG73664.1"/>
    <property type="molecule type" value="Genomic_DNA"/>
</dbReference>
<sequence>MSLPGFTGSPARVTAGDRVVPQHITCEEEQGPPCSTQCAHSWNPAACRRECIEERCSGSWEWS</sequence>
<reference evidence="1 2" key="1">
    <citation type="journal article" date="2010" name="Mol. Plant Microbe Interact.">
        <title>Streptomyces scabies 87-22 contains a coronafacic acid-like biosynthetic cluster that contributes to plant-microbe interactions.</title>
        <authorList>
            <person name="Bignell D.R."/>
            <person name="Seipke R.F."/>
            <person name="Huguet-Tapia J.C."/>
            <person name="Chambers A.H."/>
            <person name="Parry R.J."/>
            <person name="Loria R."/>
        </authorList>
    </citation>
    <scope>NUCLEOTIDE SEQUENCE [LARGE SCALE GENOMIC DNA]</scope>
    <source>
        <strain evidence="1 2">87.22</strain>
    </source>
</reference>
<dbReference type="RefSeq" id="WP_013004220.1">
    <property type="nucleotide sequence ID" value="NC_013929.1"/>
</dbReference>
<evidence type="ECO:0000313" key="2">
    <source>
        <dbReference type="Proteomes" id="UP000001444"/>
    </source>
</evidence>
<dbReference type="KEGG" id="scb:SCAB_66651"/>